<reference evidence="1 2" key="1">
    <citation type="journal article" date="2018" name="PLoS Genet.">
        <title>Population sequencing reveals clonal diversity and ancestral inbreeding in the grapevine cultivar Chardonnay.</title>
        <authorList>
            <person name="Roach M.J."/>
            <person name="Johnson D.L."/>
            <person name="Bohlmann J."/>
            <person name="van Vuuren H.J."/>
            <person name="Jones S.J."/>
            <person name="Pretorius I.S."/>
            <person name="Schmidt S.A."/>
            <person name="Borneman A.R."/>
        </authorList>
    </citation>
    <scope>NUCLEOTIDE SEQUENCE [LARGE SCALE GENOMIC DNA]</scope>
    <source>
        <strain evidence="2">cv. Chardonnay</strain>
        <tissue evidence="1">Leaf</tissue>
    </source>
</reference>
<dbReference type="Proteomes" id="UP000288805">
    <property type="component" value="Unassembled WGS sequence"/>
</dbReference>
<protein>
    <submittedName>
        <fullName evidence="1">Uncharacterized protein</fullName>
    </submittedName>
</protein>
<sequence length="229" mass="26538">MGRVINSNNCIVPHKFLHDPDPLNMMDKKSIPIQLIDDKALSSVDLPNNTMYFTKKQLVAELRLPIPSLFKQFLHFMQIPSTFLLLNKERFSLFAHIPSLQLVTDLPDSGKSKKRWGHLVEWVDKASFTRLNKLFKINASERAYKVLISNKNLLALIDNPKSFISPIFPRLALPSLVLDEHFVLKDLPFYKIARLADFEAHQAHLEEREQKRQEWTLRQVSIANRPSSN</sequence>
<evidence type="ECO:0000313" key="1">
    <source>
        <dbReference type="EMBL" id="RVW86642.1"/>
    </source>
</evidence>
<proteinExistence type="predicted"/>
<accession>A0A438HQA9</accession>
<name>A0A438HQA9_VITVI</name>
<evidence type="ECO:0000313" key="2">
    <source>
        <dbReference type="Proteomes" id="UP000288805"/>
    </source>
</evidence>
<organism evidence="1 2">
    <name type="scientific">Vitis vinifera</name>
    <name type="common">Grape</name>
    <dbReference type="NCBI Taxonomy" id="29760"/>
    <lineage>
        <taxon>Eukaryota</taxon>
        <taxon>Viridiplantae</taxon>
        <taxon>Streptophyta</taxon>
        <taxon>Embryophyta</taxon>
        <taxon>Tracheophyta</taxon>
        <taxon>Spermatophyta</taxon>
        <taxon>Magnoliopsida</taxon>
        <taxon>eudicotyledons</taxon>
        <taxon>Gunneridae</taxon>
        <taxon>Pentapetalae</taxon>
        <taxon>rosids</taxon>
        <taxon>Vitales</taxon>
        <taxon>Vitaceae</taxon>
        <taxon>Viteae</taxon>
        <taxon>Vitis</taxon>
    </lineage>
</organism>
<dbReference type="EMBL" id="QGNW01000191">
    <property type="protein sequence ID" value="RVW86642.1"/>
    <property type="molecule type" value="Genomic_DNA"/>
</dbReference>
<comment type="caution">
    <text evidence="1">The sequence shown here is derived from an EMBL/GenBank/DDBJ whole genome shotgun (WGS) entry which is preliminary data.</text>
</comment>
<dbReference type="AlphaFoldDB" id="A0A438HQA9"/>
<gene>
    <name evidence="1" type="ORF">CK203_039787</name>
</gene>